<accession>A0A3R7N7P0</accession>
<organism evidence="5 6">
    <name type="scientific">Trypanosoma rangeli</name>
    <dbReference type="NCBI Taxonomy" id="5698"/>
    <lineage>
        <taxon>Eukaryota</taxon>
        <taxon>Discoba</taxon>
        <taxon>Euglenozoa</taxon>
        <taxon>Kinetoplastea</taxon>
        <taxon>Metakinetoplastina</taxon>
        <taxon>Trypanosomatida</taxon>
        <taxon>Trypanosomatidae</taxon>
        <taxon>Trypanosoma</taxon>
        <taxon>Herpetosoma</taxon>
    </lineage>
</organism>
<dbReference type="OMA" id="FLEYNGH"/>
<name>A0A3R7N7P0_TRYRA</name>
<dbReference type="OrthoDB" id="246592at2759"/>
<dbReference type="AlphaFoldDB" id="A0A3R7N7P0"/>
<feature type="chain" id="PRO_5018631612" evidence="2">
    <location>
        <begin position="37"/>
        <end position="693"/>
    </location>
</feature>
<dbReference type="GO" id="GO:0004308">
    <property type="term" value="F:exo-alpha-sialidase activity"/>
    <property type="evidence" value="ECO:0007669"/>
    <property type="project" value="InterPro"/>
</dbReference>
<evidence type="ECO:0000256" key="2">
    <source>
        <dbReference type="SAM" id="SignalP"/>
    </source>
</evidence>
<feature type="domain" description="Trans-sialidase C-terminal" evidence="4">
    <location>
        <begin position="456"/>
        <end position="650"/>
    </location>
</feature>
<keyword evidence="2" id="KW-0732">Signal</keyword>
<keyword evidence="1" id="KW-0677">Repeat</keyword>
<dbReference type="Pfam" id="PF22925">
    <property type="entry name" value="TS_C"/>
    <property type="match status" value="1"/>
</dbReference>
<reference evidence="5 6" key="1">
    <citation type="journal article" date="2018" name="BMC Genomics">
        <title>Genomic comparison of Trypanosoma conorhini and Trypanosoma rangeli to Trypanosoma cruzi strains of high and low virulence.</title>
        <authorList>
            <person name="Bradwell K.R."/>
            <person name="Koparde V.N."/>
            <person name="Matveyev A.V."/>
            <person name="Serrano M.G."/>
            <person name="Alves J.M."/>
            <person name="Parikh H."/>
            <person name="Huang B."/>
            <person name="Lee V."/>
            <person name="Espinosa-Alvarez O."/>
            <person name="Ortiz P.A."/>
            <person name="Costa-Martins A.G."/>
            <person name="Teixeira M.M."/>
            <person name="Buck G.A."/>
        </authorList>
    </citation>
    <scope>NUCLEOTIDE SEQUENCE [LARGE SCALE GENOMIC DNA]</scope>
    <source>
        <strain evidence="5 6">AM80</strain>
    </source>
</reference>
<dbReference type="Gene3D" id="2.60.120.200">
    <property type="match status" value="1"/>
</dbReference>
<evidence type="ECO:0000313" key="5">
    <source>
        <dbReference type="EMBL" id="RNE97993.1"/>
    </source>
</evidence>
<proteinExistence type="predicted"/>
<evidence type="ECO:0000259" key="4">
    <source>
        <dbReference type="Pfam" id="PF22925"/>
    </source>
</evidence>
<dbReference type="VEuPathDB" id="TriTrypDB:TRSC58_07108"/>
<feature type="signal peptide" evidence="2">
    <location>
        <begin position="1"/>
        <end position="36"/>
    </location>
</feature>
<dbReference type="SUPFAM" id="SSF50939">
    <property type="entry name" value="Sialidases"/>
    <property type="match status" value="1"/>
</dbReference>
<dbReference type="PRINTS" id="PR01803">
    <property type="entry name" value="TCSIALIDASE"/>
</dbReference>
<dbReference type="InterPro" id="IPR013320">
    <property type="entry name" value="ConA-like_dom_sf"/>
</dbReference>
<keyword evidence="6" id="KW-1185">Reference proteome</keyword>
<dbReference type="InterPro" id="IPR011040">
    <property type="entry name" value="Sialidase"/>
</dbReference>
<comment type="caution">
    <text evidence="5">The sequence shown here is derived from an EMBL/GenBank/DDBJ whole genome shotgun (WGS) entry which is preliminary data.</text>
</comment>
<evidence type="ECO:0000313" key="6">
    <source>
        <dbReference type="Proteomes" id="UP000283634"/>
    </source>
</evidence>
<dbReference type="GO" id="GO:0009313">
    <property type="term" value="P:oligosaccharide catabolic process"/>
    <property type="evidence" value="ECO:0007669"/>
    <property type="project" value="TreeGrafter"/>
</dbReference>
<dbReference type="GO" id="GO:0016020">
    <property type="term" value="C:membrane"/>
    <property type="evidence" value="ECO:0007669"/>
    <property type="project" value="TreeGrafter"/>
</dbReference>
<dbReference type="PANTHER" id="PTHR10628:SF30">
    <property type="entry name" value="EXO-ALPHA-SIALIDASE"/>
    <property type="match status" value="1"/>
</dbReference>
<dbReference type="PANTHER" id="PTHR10628">
    <property type="entry name" value="SIALIDASE"/>
    <property type="match status" value="1"/>
</dbReference>
<dbReference type="EMBL" id="MKGL01000503">
    <property type="protein sequence ID" value="RNE97993.1"/>
    <property type="molecule type" value="Genomic_DNA"/>
</dbReference>
<dbReference type="InterPro" id="IPR055239">
    <property type="entry name" value="TS_C"/>
</dbReference>
<sequence length="693" mass="77325">MSEQWHMLNMCRHLFYFSVQLLCVLLICFGSAAVHAERNKPNEMQIPKSVYLFVPHRTIVETQGQSQTRDSFAHPSLASAGGVLVALAEGNIFFQHSHRKKYWVTYADVVAGYADSAESWPSFVAKVRANKSKAYNIFNTTTQEEHNDYLRYAVRPTTIAKGNKLFLLVGGYHQKYDPSSKKWIASSQGLDLLVGEATQDKVIQWGKSTSFAPQIEPSAKQRGLDQFVGGGGSGVVMEDGTFVFPVTARRKGDNKAVSMIIYSKDDGKNWVLPHEMLLVRCTDPLIVEWEQGQLLMVAKCYSLSKVFESRDMGATWREAAATLTRVHSMFLPDSSRTVERVGSLTTATIAGKKVMLYTQKGILRDDPFQATALYLWVADNNRTFHLGPISMDTVTTPTSGNTLLYSKNALYFLEERGAFRASSLFLASLTEQLKTITSVLETWAKLDYFFSKSSVPTAGLVGFLSDASGEGTWNDAYRCLNATVTNAKKVENGFKFTGSESYAMWPVNMRKYHYVHSFVNYAFTLVATVKIDEVPKESVPLLGAGLNDKGNTRFVGLSYTTEKRWGTVFNDITRITHNSTWKLGKKYKVALMLEGNEGSVYVDGVLVGNTNKLPTLKLRRHDISYFYFGGGKNSSVTVKNVFLYNRRLSEDELKAVDQSDVSWKSAGDSSTRADVSRLLLLLFVGLWGFAALC</sequence>
<feature type="domain" description="Sialidase" evidence="3">
    <location>
        <begin position="75"/>
        <end position="408"/>
    </location>
</feature>
<evidence type="ECO:0000256" key="1">
    <source>
        <dbReference type="ARBA" id="ARBA00022737"/>
    </source>
</evidence>
<dbReference type="GO" id="GO:0005737">
    <property type="term" value="C:cytoplasm"/>
    <property type="evidence" value="ECO:0007669"/>
    <property type="project" value="TreeGrafter"/>
</dbReference>
<dbReference type="Gene3D" id="2.120.10.10">
    <property type="match status" value="1"/>
</dbReference>
<protein>
    <submittedName>
        <fullName evidence="5">Group II trans-sialidase superfamily</fullName>
    </submittedName>
</protein>
<evidence type="ECO:0000259" key="3">
    <source>
        <dbReference type="Pfam" id="PF13859"/>
    </source>
</evidence>
<dbReference type="GeneID" id="40333042"/>
<dbReference type="InterPro" id="IPR036278">
    <property type="entry name" value="Sialidase_sf"/>
</dbReference>
<dbReference type="GO" id="GO:0006689">
    <property type="term" value="P:ganglioside catabolic process"/>
    <property type="evidence" value="ECO:0007669"/>
    <property type="project" value="TreeGrafter"/>
</dbReference>
<dbReference type="SUPFAM" id="SSF49899">
    <property type="entry name" value="Concanavalin A-like lectins/glucanases"/>
    <property type="match status" value="1"/>
</dbReference>
<dbReference type="RefSeq" id="XP_029234407.1">
    <property type="nucleotide sequence ID" value="XM_029385813.1"/>
</dbReference>
<gene>
    <name evidence="5" type="ORF">TraAM80_09109</name>
</gene>
<dbReference type="CDD" id="cd15482">
    <property type="entry name" value="Sialidase_non-viral"/>
    <property type="match status" value="1"/>
</dbReference>
<dbReference type="InterPro" id="IPR026856">
    <property type="entry name" value="Sialidase_fam"/>
</dbReference>
<dbReference type="Pfam" id="PF13859">
    <property type="entry name" value="BNR_3"/>
    <property type="match status" value="1"/>
</dbReference>
<dbReference type="InterPro" id="IPR008377">
    <property type="entry name" value="Sialidase_trypan"/>
</dbReference>
<dbReference type="Proteomes" id="UP000283634">
    <property type="component" value="Unassembled WGS sequence"/>
</dbReference>